<dbReference type="GO" id="GO:0016887">
    <property type="term" value="F:ATP hydrolysis activity"/>
    <property type="evidence" value="ECO:0007669"/>
    <property type="project" value="InterPro"/>
</dbReference>
<dbReference type="Proteomes" id="UP000184465">
    <property type="component" value="Unassembled WGS sequence"/>
</dbReference>
<dbReference type="OrthoDB" id="9795626at2"/>
<feature type="coiled-coil region" evidence="4">
    <location>
        <begin position="607"/>
        <end position="812"/>
    </location>
</feature>
<comment type="similarity">
    <text evidence="1">Belongs to the SMC family. SbcC subfamily.</text>
</comment>
<evidence type="ECO:0000313" key="6">
    <source>
        <dbReference type="EMBL" id="SHK10432.1"/>
    </source>
</evidence>
<evidence type="ECO:0000256" key="2">
    <source>
        <dbReference type="ARBA" id="ARBA00011322"/>
    </source>
</evidence>
<evidence type="ECO:0000259" key="5">
    <source>
        <dbReference type="Pfam" id="PF13476"/>
    </source>
</evidence>
<accession>A0A1M6PRA5</accession>
<comment type="subunit">
    <text evidence="2">Heterodimer of SbcC and SbcD.</text>
</comment>
<dbReference type="EMBL" id="FRAG01000026">
    <property type="protein sequence ID" value="SHK10432.1"/>
    <property type="molecule type" value="Genomic_DNA"/>
</dbReference>
<sequence length="1179" mass="138211">MKPKLLKISGLNSFVDEQIIDFSTLVDSGLFGIFGPTGSGKSTILDAITIALYGYNAIARDTKEFINTDLEKVYIGYEFDCSGSNGRQTYRIERSIKKNKNGGIKTAFARLSFLDDGGNVLKIIDKVSQIDEEVKKIIGLNHQDFTRSVVLPQGKFSEFLKLSGSDRRNMLERILGLEQYGGNLTDKIKKFKKKKEEELQLLKGELNRFDGVSEENLKVLKEELCEIRKKEKELKIDINLIEKRYQELSDIWRLQSELSGYLKSMEDLEKETKEIENMRNRCERARNSKNVKPYLDRYNDTLEDINKNKAILKDILIKLDDINEKLKGKESEYKEICRRKDRELPILIEKEANVKYAIELKEEAQSLIDERRELTEKYIKYSEIIEKSEKELNNLKMGIKKDSYEIEELENKSSKLKISPEYREKLTNAWEFKKEYDELKREKKVSLKSIEDLKNNILASDNQLSKIKEELEIRNTEYVEIKDKLQRLELNPPKNNDYIMNKEIELHRLRSTLEDAKENIEKKSEIEEELRLIYENKKDTQIKMDYLKNRLTHNIDKLEDVKKEIDELEKSHRAAILSQDLKEGKPCPVCGSSHHPNVAEPIDYEAIEKIRKIKQGFEENKKELEKAIYKLEIEIKRDEKEENKYKRELDKYINKLKNINIAKLEKEIIDLIKEIDDRKISLKNWENKRDKLIKALEFKDKEKINFEKQSIRFVECIKKDRTRLEQENTRKEELDKKLKEASKAYIEAKTDLNIENIKVEIENIKRNDKELEVIEAKLTQLKNNVKKFDSQREKVEKKLNQIMLERSKVEEAGREKGKIIDEYNNKIKKIVKNREPKVYLKELKEKKSIIINEEETLRKIIEEEKKILDDLKQKRAGLENTNKSLGESIINIEQDLKEALKENRFNSIDEVKVYLLPNEELKAMEDKIAKYDNESNKLKDNINRVKKKLKGSSLEEKEFLKFKEDMENKKEAYKFLIEEIGKKKEKINEMEKNFHKIKKINKKVENLSHITDMLSEMFKLVSGNKFVEYVATSHLRYIVKEASKRLMDITNNRYNLELDSNSNFIICDNFSGGVKRDCNTLSGGETFLTSLALALSLSSQIQLKGNSTIEFFFLDEGFGTLDNHLLDIVMTSLEKLNQENLAVGIISHVEELKNRVPIKLVVTPPESGLYGTKVAIEKN</sequence>
<gene>
    <name evidence="6" type="ORF">SAMN02745912_02255</name>
</gene>
<dbReference type="PANTHER" id="PTHR32114">
    <property type="entry name" value="ABC TRANSPORTER ABCH.3"/>
    <property type="match status" value="1"/>
</dbReference>
<dbReference type="AlphaFoldDB" id="A0A1M6PRA5"/>
<feature type="coiled-coil region" evidence="4">
    <location>
        <begin position="251"/>
        <end position="412"/>
    </location>
</feature>
<feature type="coiled-coil region" evidence="4">
    <location>
        <begin position="436"/>
        <end position="578"/>
    </location>
</feature>
<keyword evidence="6" id="KW-0378">Hydrolase</keyword>
<dbReference type="Pfam" id="PF13476">
    <property type="entry name" value="AAA_23"/>
    <property type="match status" value="1"/>
</dbReference>
<dbReference type="InterPro" id="IPR038729">
    <property type="entry name" value="Rad50/SbcC_AAA"/>
</dbReference>
<evidence type="ECO:0000256" key="4">
    <source>
        <dbReference type="SAM" id="Coils"/>
    </source>
</evidence>
<dbReference type="RefSeq" id="WP_073149919.1">
    <property type="nucleotide sequence ID" value="NZ_FRAG01000026.1"/>
</dbReference>
<protein>
    <recommendedName>
        <fullName evidence="3">Nuclease SbcCD subunit C</fullName>
    </recommendedName>
</protein>
<organism evidence="6 7">
    <name type="scientific">Paramaledivibacter caminithermalis (strain DSM 15212 / CIP 107654 / DViRD3)</name>
    <name type="common">Clostridium caminithermale</name>
    <dbReference type="NCBI Taxonomy" id="1121301"/>
    <lineage>
        <taxon>Bacteria</taxon>
        <taxon>Bacillati</taxon>
        <taxon>Bacillota</taxon>
        <taxon>Clostridia</taxon>
        <taxon>Peptostreptococcales</taxon>
        <taxon>Caminicellaceae</taxon>
        <taxon>Paramaledivibacter</taxon>
    </lineage>
</organism>
<proteinExistence type="inferred from homology"/>
<dbReference type="PANTHER" id="PTHR32114:SF2">
    <property type="entry name" value="ABC TRANSPORTER ABCH.3"/>
    <property type="match status" value="1"/>
</dbReference>
<dbReference type="SUPFAM" id="SSF52540">
    <property type="entry name" value="P-loop containing nucleoside triphosphate hydrolases"/>
    <property type="match status" value="2"/>
</dbReference>
<dbReference type="GO" id="GO:0006302">
    <property type="term" value="P:double-strand break repair"/>
    <property type="evidence" value="ECO:0007669"/>
    <property type="project" value="InterPro"/>
</dbReference>
<dbReference type="GO" id="GO:0004527">
    <property type="term" value="F:exonuclease activity"/>
    <property type="evidence" value="ECO:0007669"/>
    <property type="project" value="UniProtKB-KW"/>
</dbReference>
<evidence type="ECO:0000313" key="7">
    <source>
        <dbReference type="Proteomes" id="UP000184465"/>
    </source>
</evidence>
<reference evidence="6 7" key="1">
    <citation type="submission" date="2016-11" db="EMBL/GenBank/DDBJ databases">
        <authorList>
            <person name="Jaros S."/>
            <person name="Januszkiewicz K."/>
            <person name="Wedrychowicz H."/>
        </authorList>
    </citation>
    <scope>NUCLEOTIDE SEQUENCE [LARGE SCALE GENOMIC DNA]</scope>
    <source>
        <strain evidence="6 7">DSM 15212</strain>
    </source>
</reference>
<evidence type="ECO:0000256" key="1">
    <source>
        <dbReference type="ARBA" id="ARBA00006930"/>
    </source>
</evidence>
<dbReference type="STRING" id="1121301.SAMN02745912_02255"/>
<keyword evidence="6" id="KW-0540">Nuclease</keyword>
<dbReference type="Gene3D" id="3.40.50.300">
    <property type="entry name" value="P-loop containing nucleotide triphosphate hydrolases"/>
    <property type="match status" value="2"/>
</dbReference>
<dbReference type="Pfam" id="PF13558">
    <property type="entry name" value="SbcC_Walker_B"/>
    <property type="match status" value="1"/>
</dbReference>
<feature type="coiled-coil region" evidence="4">
    <location>
        <begin position="854"/>
        <end position="1007"/>
    </location>
</feature>
<name>A0A1M6PRA5_PARC5</name>
<keyword evidence="6" id="KW-0269">Exonuclease</keyword>
<keyword evidence="4" id="KW-0175">Coiled coil</keyword>
<keyword evidence="7" id="KW-1185">Reference proteome</keyword>
<dbReference type="InterPro" id="IPR027417">
    <property type="entry name" value="P-loop_NTPase"/>
</dbReference>
<evidence type="ECO:0000256" key="3">
    <source>
        <dbReference type="ARBA" id="ARBA00013368"/>
    </source>
</evidence>
<feature type="domain" description="Rad50/SbcC-type AAA" evidence="5">
    <location>
        <begin position="6"/>
        <end position="237"/>
    </location>
</feature>